<reference evidence="7 8" key="1">
    <citation type="submission" date="2019-01" db="EMBL/GenBank/DDBJ databases">
        <authorList>
            <person name="Sayadi A."/>
        </authorList>
    </citation>
    <scope>NUCLEOTIDE SEQUENCE [LARGE SCALE GENOMIC DNA]</scope>
</reference>
<dbReference type="GO" id="GO:0006695">
    <property type="term" value="P:cholesterol biosynthetic process"/>
    <property type="evidence" value="ECO:0007669"/>
    <property type="project" value="TreeGrafter"/>
</dbReference>
<dbReference type="Gene3D" id="3.30.230.10">
    <property type="match status" value="1"/>
</dbReference>
<dbReference type="NCBIfam" id="TIGR00549">
    <property type="entry name" value="mevalon_kin"/>
    <property type="match status" value="1"/>
</dbReference>
<comment type="subcellular location">
    <subcellularLocation>
        <location evidence="5">Cytoplasm</location>
    </subcellularLocation>
</comment>
<keyword evidence="5" id="KW-0443">Lipid metabolism</keyword>
<accession>A0A653C7G2</accession>
<dbReference type="PRINTS" id="PR00959">
    <property type="entry name" value="MEVGALKINASE"/>
</dbReference>
<organism evidence="7 8">
    <name type="scientific">Callosobruchus maculatus</name>
    <name type="common">Southern cowpea weevil</name>
    <name type="synonym">Pulse bruchid</name>
    <dbReference type="NCBI Taxonomy" id="64391"/>
    <lineage>
        <taxon>Eukaryota</taxon>
        <taxon>Metazoa</taxon>
        <taxon>Ecdysozoa</taxon>
        <taxon>Arthropoda</taxon>
        <taxon>Hexapoda</taxon>
        <taxon>Insecta</taxon>
        <taxon>Pterygota</taxon>
        <taxon>Neoptera</taxon>
        <taxon>Endopterygota</taxon>
        <taxon>Coleoptera</taxon>
        <taxon>Polyphaga</taxon>
        <taxon>Cucujiformia</taxon>
        <taxon>Chrysomeloidea</taxon>
        <taxon>Chrysomelidae</taxon>
        <taxon>Bruchinae</taxon>
        <taxon>Bruchini</taxon>
        <taxon>Callosobruchus</taxon>
    </lineage>
</organism>
<dbReference type="AlphaFoldDB" id="A0A653C7G2"/>
<comment type="similarity">
    <text evidence="5">Belongs to the GHMP kinase family. Mevalonate kinase subfamily.</text>
</comment>
<keyword evidence="5" id="KW-0752">Steroid biosynthesis</keyword>
<feature type="domain" description="GHMP kinase C-terminal" evidence="6">
    <location>
        <begin position="337"/>
        <end position="406"/>
    </location>
</feature>
<comment type="pathway">
    <text evidence="5">Isoprenoid biosynthesis; isopentenyl diphosphate biosynthesis via mevalonate pathway; isopentenyl diphosphate from (R)-mevalonate: step 1/3.</text>
</comment>
<dbReference type="InterPro" id="IPR014721">
    <property type="entry name" value="Ribsml_uS5_D2-typ_fold_subgr"/>
</dbReference>
<dbReference type="EMBL" id="CAACVG010007059">
    <property type="protein sequence ID" value="VEN43424.1"/>
    <property type="molecule type" value="Genomic_DNA"/>
</dbReference>
<dbReference type="SUPFAM" id="SSF54211">
    <property type="entry name" value="Ribosomal protein S5 domain 2-like"/>
    <property type="match status" value="1"/>
</dbReference>
<dbReference type="Proteomes" id="UP000410492">
    <property type="component" value="Unassembled WGS sequence"/>
</dbReference>
<dbReference type="PANTHER" id="PTHR43290:SF2">
    <property type="entry name" value="MEVALONATE KINASE"/>
    <property type="match status" value="1"/>
</dbReference>
<keyword evidence="1 5" id="KW-0963">Cytoplasm</keyword>
<dbReference type="PANTHER" id="PTHR43290">
    <property type="entry name" value="MEVALONATE KINASE"/>
    <property type="match status" value="1"/>
</dbReference>
<keyword evidence="5" id="KW-1207">Sterol metabolism</keyword>
<dbReference type="SUPFAM" id="SSF55060">
    <property type="entry name" value="GHMP Kinase, C-terminal domain"/>
    <property type="match status" value="1"/>
</dbReference>
<evidence type="ECO:0000256" key="5">
    <source>
        <dbReference type="RuleBase" id="RU363087"/>
    </source>
</evidence>
<dbReference type="InterPro" id="IPR020568">
    <property type="entry name" value="Ribosomal_Su5_D2-typ_SF"/>
</dbReference>
<evidence type="ECO:0000256" key="1">
    <source>
        <dbReference type="ARBA" id="ARBA00022490"/>
    </source>
</evidence>
<proteinExistence type="inferred from homology"/>
<keyword evidence="5" id="KW-0756">Sterol biosynthesis</keyword>
<dbReference type="InterPro" id="IPR013750">
    <property type="entry name" value="GHMP_kinase_C_dom"/>
</dbReference>
<dbReference type="Pfam" id="PF08544">
    <property type="entry name" value="GHMP_kinases_C"/>
    <property type="match status" value="1"/>
</dbReference>
<evidence type="ECO:0000256" key="3">
    <source>
        <dbReference type="ARBA" id="ARBA00022777"/>
    </source>
</evidence>
<dbReference type="Gene3D" id="3.30.70.890">
    <property type="entry name" value="GHMP kinase, C-terminal domain"/>
    <property type="match status" value="1"/>
</dbReference>
<keyword evidence="3 5" id="KW-0418">Kinase</keyword>
<keyword evidence="5" id="KW-0547">Nucleotide-binding</keyword>
<sequence length="428" mass="45763">MAEIVIGVPLPKFNVVGANIKVSAPGKIILHGEHSVVYGRLALAASLGLRTIVELSEIDVPNLFIVQLPSVKYVGTFDLQKLKQNLLEPQLPLTHEASVYCWEYPDFIHHDALIDRVSAFLDTQGAALSPQHALSLKAALFLVAGILGSADLEVPSLAVHSETALSIGAGTGSSASFLVSLSAALIQYVKTKTKGGNFSKSCYKASNWKVDLDSFSIEELNMISQWAYAAEKIIHGNPSGVDNSVCTWGGMVEFRRGLAPKVVPIGSLGIIRALLVDTRVPRDTARMVAKLSALYKSKHDLVNNILNAMEDVAFLALKQYEHLSKNEPSVFEVTKAYEELTELCSTNHHLLCALGMSHPRLDEAVLLLQRRGLTGAKLTGAGGGGHAFALVPPSYDDALLAEICNELTAAGFGATVAELGGVGVDFVQ</sequence>
<dbReference type="GO" id="GO:0019287">
    <property type="term" value="P:isopentenyl diphosphate biosynthetic process, mevalonate pathway"/>
    <property type="evidence" value="ECO:0007669"/>
    <property type="project" value="UniProtKB-UniPathway"/>
</dbReference>
<evidence type="ECO:0000259" key="6">
    <source>
        <dbReference type="Pfam" id="PF08544"/>
    </source>
</evidence>
<dbReference type="InterPro" id="IPR006205">
    <property type="entry name" value="Mev_gal_kin"/>
</dbReference>
<dbReference type="EC" id="2.7.1.36" evidence="5"/>
<gene>
    <name evidence="7" type="ORF">CALMAC_LOCUS6573</name>
</gene>
<keyword evidence="5" id="KW-0753">Steroid metabolism</keyword>
<dbReference type="UniPathway" id="UPA00057">
    <property type="reaction ID" value="UER00098"/>
</dbReference>
<dbReference type="GO" id="GO:0004496">
    <property type="term" value="F:mevalonate kinase activity"/>
    <property type="evidence" value="ECO:0007669"/>
    <property type="project" value="UniProtKB-EC"/>
</dbReference>
<keyword evidence="4" id="KW-0460">Magnesium</keyword>
<keyword evidence="8" id="KW-1185">Reference proteome</keyword>
<evidence type="ECO:0000313" key="8">
    <source>
        <dbReference type="Proteomes" id="UP000410492"/>
    </source>
</evidence>
<keyword evidence="5" id="KW-0444">Lipid biosynthesis</keyword>
<keyword evidence="5" id="KW-0067">ATP-binding</keyword>
<dbReference type="GO" id="GO:0005524">
    <property type="term" value="F:ATP binding"/>
    <property type="evidence" value="ECO:0007669"/>
    <property type="project" value="UniProtKB-KW"/>
</dbReference>
<evidence type="ECO:0000256" key="2">
    <source>
        <dbReference type="ARBA" id="ARBA00022679"/>
    </source>
</evidence>
<keyword evidence="2 5" id="KW-0808">Transferase</keyword>
<comment type="catalytic activity">
    <reaction evidence="5">
        <text>(R)-mevalonate + ATP = (R)-5-phosphomevalonate + ADP + H(+)</text>
        <dbReference type="Rhea" id="RHEA:17065"/>
        <dbReference type="ChEBI" id="CHEBI:15378"/>
        <dbReference type="ChEBI" id="CHEBI:30616"/>
        <dbReference type="ChEBI" id="CHEBI:36464"/>
        <dbReference type="ChEBI" id="CHEBI:58146"/>
        <dbReference type="ChEBI" id="CHEBI:456216"/>
        <dbReference type="EC" id="2.7.1.36"/>
    </reaction>
</comment>
<evidence type="ECO:0000256" key="4">
    <source>
        <dbReference type="ARBA" id="ARBA00022842"/>
    </source>
</evidence>
<dbReference type="GO" id="GO:0005829">
    <property type="term" value="C:cytosol"/>
    <property type="evidence" value="ECO:0007669"/>
    <property type="project" value="TreeGrafter"/>
</dbReference>
<evidence type="ECO:0000313" key="7">
    <source>
        <dbReference type="EMBL" id="VEN43424.1"/>
    </source>
</evidence>
<dbReference type="InterPro" id="IPR036554">
    <property type="entry name" value="GHMP_kinase_C_sf"/>
</dbReference>
<name>A0A653C7G2_CALMS</name>
<protein>
    <recommendedName>
        <fullName evidence="5">Mevalonate kinase</fullName>
        <shortName evidence="5">MK</shortName>
        <ecNumber evidence="5">2.7.1.36</ecNumber>
    </recommendedName>
</protein>
<dbReference type="OrthoDB" id="1652964at2759"/>